<keyword evidence="4 11" id="KW-0808">Transferase</keyword>
<evidence type="ECO:0000256" key="3">
    <source>
        <dbReference type="ARBA" id="ARBA00022676"/>
    </source>
</evidence>
<dbReference type="GO" id="GO:0008360">
    <property type="term" value="P:regulation of cell shape"/>
    <property type="evidence" value="ECO:0007669"/>
    <property type="project" value="UniProtKB-KW"/>
</dbReference>
<comment type="pathway">
    <text evidence="11">Cell wall biogenesis; peptidoglycan biosynthesis.</text>
</comment>
<protein>
    <recommendedName>
        <fullName evidence="11">Peptidoglycan glycosyltransferase RodA</fullName>
        <shortName evidence="11">PGT</shortName>
        <ecNumber evidence="11">2.4.99.28</ecNumber>
    </recommendedName>
    <alternativeName>
        <fullName evidence="11">Cell elongation protein RodA</fullName>
    </alternativeName>
    <alternativeName>
        <fullName evidence="11">Cell wall polymerase</fullName>
    </alternativeName>
    <alternativeName>
        <fullName evidence="11">Peptidoglycan polymerase</fullName>
        <shortName evidence="11">PG polymerase</shortName>
    </alternativeName>
</protein>
<dbReference type="PANTHER" id="PTHR30474">
    <property type="entry name" value="CELL CYCLE PROTEIN"/>
    <property type="match status" value="1"/>
</dbReference>
<dbReference type="InterPro" id="IPR018365">
    <property type="entry name" value="Cell_cycle_FtsW-rel_CS"/>
</dbReference>
<evidence type="ECO:0000313" key="13">
    <source>
        <dbReference type="Proteomes" id="UP000488506"/>
    </source>
</evidence>
<dbReference type="EC" id="2.4.99.28" evidence="11"/>
<evidence type="ECO:0000256" key="1">
    <source>
        <dbReference type="ARBA" id="ARBA00004141"/>
    </source>
</evidence>
<dbReference type="Pfam" id="PF01098">
    <property type="entry name" value="FTSW_RODA_SPOVE"/>
    <property type="match status" value="1"/>
</dbReference>
<evidence type="ECO:0000256" key="6">
    <source>
        <dbReference type="ARBA" id="ARBA00022960"/>
    </source>
</evidence>
<feature type="transmembrane region" description="Helical" evidence="11">
    <location>
        <begin position="199"/>
        <end position="217"/>
    </location>
</feature>
<organism evidence="12 13">
    <name type="scientific">Candidatus Saganbacteria bacterium</name>
    <dbReference type="NCBI Taxonomy" id="2575572"/>
    <lineage>
        <taxon>Bacteria</taxon>
        <taxon>Bacillati</taxon>
        <taxon>Saganbacteria</taxon>
    </lineage>
</organism>
<dbReference type="PANTHER" id="PTHR30474:SF1">
    <property type="entry name" value="PEPTIDOGLYCAN GLYCOSYLTRANSFERASE MRDB"/>
    <property type="match status" value="1"/>
</dbReference>
<keyword evidence="7 11" id="KW-0573">Peptidoglycan synthesis</keyword>
<dbReference type="NCBIfam" id="NF037961">
    <property type="entry name" value="RodA_shape"/>
    <property type="match status" value="1"/>
</dbReference>
<gene>
    <name evidence="11" type="primary">rodA</name>
    <name evidence="12" type="ORF">FD145_1437</name>
</gene>
<keyword evidence="3 11" id="KW-0328">Glycosyltransferase</keyword>
<feature type="transmembrane region" description="Helical" evidence="11">
    <location>
        <begin position="47"/>
        <end position="68"/>
    </location>
</feature>
<dbReference type="UniPathway" id="UPA00219"/>
<evidence type="ECO:0000256" key="11">
    <source>
        <dbReference type="HAMAP-Rule" id="MF_02079"/>
    </source>
</evidence>
<sequence>MINFRMLRVADRSLFYSVCVLLLISILMIASTTYFSELKAGKDAFLFIKKQLGSITVGFILMGIFSFIDYKRLKDFAPFLFVLTILLLLAGHFLGVSSMGAQRWIMLGPFSFQPSEIAKIVMIITLAAYFDKIKEKSSIIISLLITALPFLIVFKQPDLGTSIIIAALTLGMLIYTKNSPILVVMIFTPLLSVLFRQNIYLWLLYLLVLWAFLYFSRVEIFDMAMIMAINLAVGIALSIFWGMMKEYQRMRILTFLNPGLDPRGMGYHTLQSMIAVGAGGIFGKGLFHGTQTQLQFIPIQHSDFIFSAIGEEFGLIGSVIVLSLFFNIIWRAIVISQEAEDFFGSLLAVGIAVLIGFHAFVNIGMTIGLLPVVGIPLPFVSYGGTSLIVNMAAIGILESIAMRRQRLIF</sequence>
<keyword evidence="9 11" id="KW-0472">Membrane</keyword>
<feature type="transmembrane region" description="Helical" evidence="11">
    <location>
        <begin position="14"/>
        <end position="35"/>
    </location>
</feature>
<feature type="transmembrane region" description="Helical" evidence="11">
    <location>
        <begin position="265"/>
        <end position="287"/>
    </location>
</feature>
<dbReference type="InterPro" id="IPR001182">
    <property type="entry name" value="FtsW/RodA"/>
</dbReference>
<feature type="transmembrane region" description="Helical" evidence="11">
    <location>
        <begin position="346"/>
        <end position="373"/>
    </location>
</feature>
<name>A0A833P2R5_UNCSA</name>
<dbReference type="GO" id="GO:0005886">
    <property type="term" value="C:plasma membrane"/>
    <property type="evidence" value="ECO:0007669"/>
    <property type="project" value="UniProtKB-SubCell"/>
</dbReference>
<comment type="caution">
    <text evidence="12">The sequence shown here is derived from an EMBL/GenBank/DDBJ whole genome shotgun (WGS) entry which is preliminary data.</text>
</comment>
<feature type="transmembrane region" description="Helical" evidence="11">
    <location>
        <begin position="112"/>
        <end position="130"/>
    </location>
</feature>
<keyword evidence="2 11" id="KW-1003">Cell membrane</keyword>
<dbReference type="HAMAP" id="MF_02079">
    <property type="entry name" value="PGT_RodA"/>
    <property type="match status" value="1"/>
</dbReference>
<feature type="transmembrane region" description="Helical" evidence="11">
    <location>
        <begin position="160"/>
        <end position="187"/>
    </location>
</feature>
<dbReference type="PROSITE" id="PS00428">
    <property type="entry name" value="FTSW_RODA_SPOVE"/>
    <property type="match status" value="1"/>
</dbReference>
<dbReference type="Proteomes" id="UP000488506">
    <property type="component" value="Unassembled WGS sequence"/>
</dbReference>
<accession>A0A833P2R5</accession>
<evidence type="ECO:0000256" key="8">
    <source>
        <dbReference type="ARBA" id="ARBA00022989"/>
    </source>
</evidence>
<comment type="catalytic activity">
    <reaction evidence="11">
        <text>[GlcNAc-(1-&gt;4)-Mur2Ac(oyl-L-Ala-gamma-D-Glu-L-Lys-D-Ala-D-Ala)](n)-di-trans,octa-cis-undecaprenyl diphosphate + beta-D-GlcNAc-(1-&gt;4)-Mur2Ac(oyl-L-Ala-gamma-D-Glu-L-Lys-D-Ala-D-Ala)-di-trans,octa-cis-undecaprenyl diphosphate = [GlcNAc-(1-&gt;4)-Mur2Ac(oyl-L-Ala-gamma-D-Glu-L-Lys-D-Ala-D-Ala)](n+1)-di-trans,octa-cis-undecaprenyl diphosphate + di-trans,octa-cis-undecaprenyl diphosphate + H(+)</text>
        <dbReference type="Rhea" id="RHEA:23708"/>
        <dbReference type="Rhea" id="RHEA-COMP:9602"/>
        <dbReference type="Rhea" id="RHEA-COMP:9603"/>
        <dbReference type="ChEBI" id="CHEBI:15378"/>
        <dbReference type="ChEBI" id="CHEBI:58405"/>
        <dbReference type="ChEBI" id="CHEBI:60033"/>
        <dbReference type="ChEBI" id="CHEBI:78435"/>
        <dbReference type="EC" id="2.4.99.28"/>
    </reaction>
</comment>
<feature type="transmembrane region" description="Helical" evidence="11">
    <location>
        <begin position="137"/>
        <end position="154"/>
    </location>
</feature>
<evidence type="ECO:0000256" key="10">
    <source>
        <dbReference type="ARBA" id="ARBA00023316"/>
    </source>
</evidence>
<dbReference type="GO" id="GO:0015648">
    <property type="term" value="F:lipid-linked peptidoglycan transporter activity"/>
    <property type="evidence" value="ECO:0007669"/>
    <property type="project" value="TreeGrafter"/>
</dbReference>
<evidence type="ECO:0000256" key="2">
    <source>
        <dbReference type="ARBA" id="ARBA00022475"/>
    </source>
</evidence>
<keyword evidence="10 11" id="KW-0961">Cell wall biogenesis/degradation</keyword>
<evidence type="ECO:0000256" key="9">
    <source>
        <dbReference type="ARBA" id="ARBA00023136"/>
    </source>
</evidence>
<evidence type="ECO:0000256" key="5">
    <source>
        <dbReference type="ARBA" id="ARBA00022692"/>
    </source>
</evidence>
<evidence type="ECO:0000313" key="12">
    <source>
        <dbReference type="EMBL" id="KAF0133133.1"/>
    </source>
</evidence>
<reference evidence="12 13" key="1">
    <citation type="submission" date="2019-12" db="EMBL/GenBank/DDBJ databases">
        <authorList>
            <person name="Wolfe R."/>
            <person name="Danczak R."/>
            <person name="Wilkins M."/>
        </authorList>
    </citation>
    <scope>NUCLEOTIDE SEQUENCE [LARGE SCALE GENOMIC DNA]</scope>
    <source>
        <strain evidence="12">X2_MaxBin.013</strain>
    </source>
</reference>
<dbReference type="GO" id="GO:0008955">
    <property type="term" value="F:peptidoglycan glycosyltransferase activity"/>
    <property type="evidence" value="ECO:0007669"/>
    <property type="project" value="UniProtKB-UniRule"/>
</dbReference>
<comment type="function">
    <text evidence="11">Peptidoglycan polymerase that is essential for cell wall elongation.</text>
</comment>
<proteinExistence type="inferred from homology"/>
<dbReference type="GO" id="GO:0009252">
    <property type="term" value="P:peptidoglycan biosynthetic process"/>
    <property type="evidence" value="ECO:0007669"/>
    <property type="project" value="UniProtKB-UniRule"/>
</dbReference>
<keyword evidence="6 11" id="KW-0133">Cell shape</keyword>
<feature type="transmembrane region" description="Helical" evidence="11">
    <location>
        <begin position="379"/>
        <end position="397"/>
    </location>
</feature>
<dbReference type="NCBIfam" id="TIGR02210">
    <property type="entry name" value="rodA_shape"/>
    <property type="match status" value="1"/>
</dbReference>
<keyword evidence="5 11" id="KW-0812">Transmembrane</keyword>
<comment type="subcellular location">
    <subcellularLocation>
        <location evidence="11">Cell membrane</location>
        <topology evidence="11">Multi-pass membrane protein</topology>
    </subcellularLocation>
    <subcellularLocation>
        <location evidence="1">Membrane</location>
        <topology evidence="1">Multi-pass membrane protein</topology>
    </subcellularLocation>
</comment>
<evidence type="ECO:0000256" key="4">
    <source>
        <dbReference type="ARBA" id="ARBA00022679"/>
    </source>
</evidence>
<dbReference type="EMBL" id="WPAF01000034">
    <property type="protein sequence ID" value="KAF0133133.1"/>
    <property type="molecule type" value="Genomic_DNA"/>
</dbReference>
<comment type="similarity">
    <text evidence="11">Belongs to the SEDS family. MrdB/RodA subfamily.</text>
</comment>
<feature type="transmembrane region" description="Helical" evidence="11">
    <location>
        <begin position="80"/>
        <end position="100"/>
    </location>
</feature>
<evidence type="ECO:0000256" key="7">
    <source>
        <dbReference type="ARBA" id="ARBA00022984"/>
    </source>
</evidence>
<feature type="transmembrane region" description="Helical" evidence="11">
    <location>
        <begin position="313"/>
        <end position="334"/>
    </location>
</feature>
<dbReference type="GO" id="GO:0032153">
    <property type="term" value="C:cell division site"/>
    <property type="evidence" value="ECO:0007669"/>
    <property type="project" value="TreeGrafter"/>
</dbReference>
<dbReference type="InterPro" id="IPR011923">
    <property type="entry name" value="RodA/MrdB"/>
</dbReference>
<dbReference type="AlphaFoldDB" id="A0A833P2R5"/>
<keyword evidence="8 11" id="KW-1133">Transmembrane helix</keyword>
<dbReference type="GO" id="GO:0051301">
    <property type="term" value="P:cell division"/>
    <property type="evidence" value="ECO:0007669"/>
    <property type="project" value="InterPro"/>
</dbReference>
<feature type="transmembrane region" description="Helical" evidence="11">
    <location>
        <begin position="223"/>
        <end position="244"/>
    </location>
</feature>
<dbReference type="GO" id="GO:0071555">
    <property type="term" value="P:cell wall organization"/>
    <property type="evidence" value="ECO:0007669"/>
    <property type="project" value="UniProtKB-KW"/>
</dbReference>